<dbReference type="GO" id="GO:0005829">
    <property type="term" value="C:cytosol"/>
    <property type="evidence" value="ECO:0007669"/>
    <property type="project" value="TreeGrafter"/>
</dbReference>
<evidence type="ECO:0000313" key="6">
    <source>
        <dbReference type="Proteomes" id="UP000659654"/>
    </source>
</evidence>
<evidence type="ECO:0000256" key="3">
    <source>
        <dbReference type="ARBA" id="ARBA00022840"/>
    </source>
</evidence>
<dbReference type="SUPFAM" id="SSF100934">
    <property type="entry name" value="Heat shock protein 70kD (HSP70), C-terminal subdomain"/>
    <property type="match status" value="1"/>
</dbReference>
<evidence type="ECO:0000256" key="1">
    <source>
        <dbReference type="ARBA" id="ARBA00007381"/>
    </source>
</evidence>
<dbReference type="Proteomes" id="UP000659654">
    <property type="component" value="Unassembled WGS sequence"/>
</dbReference>
<dbReference type="GO" id="GO:0140662">
    <property type="term" value="F:ATP-dependent protein folding chaperone"/>
    <property type="evidence" value="ECO:0007669"/>
    <property type="project" value="InterPro"/>
</dbReference>
<feature type="region of interest" description="Disordered" evidence="4">
    <location>
        <begin position="646"/>
        <end position="689"/>
    </location>
</feature>
<dbReference type="InterPro" id="IPR029047">
    <property type="entry name" value="HSP70_peptide-bd_sf"/>
</dbReference>
<dbReference type="Pfam" id="PF00012">
    <property type="entry name" value="HSP70"/>
    <property type="match status" value="1"/>
</dbReference>
<dbReference type="Gene3D" id="1.20.1270.10">
    <property type="match status" value="1"/>
</dbReference>
<feature type="region of interest" description="Disordered" evidence="4">
    <location>
        <begin position="504"/>
        <end position="537"/>
    </location>
</feature>
<dbReference type="Proteomes" id="UP000582659">
    <property type="component" value="Unassembled WGS sequence"/>
</dbReference>
<accession>A0A7I8XQG5</accession>
<evidence type="ECO:0000313" key="5">
    <source>
        <dbReference type="EMBL" id="CAD5211635.1"/>
    </source>
</evidence>
<dbReference type="FunFam" id="1.20.1270.10:FF:000002">
    <property type="entry name" value="Heat shock 70 kDa protein 4"/>
    <property type="match status" value="1"/>
</dbReference>
<feature type="compositionally biased region" description="Basic and acidic residues" evidence="4">
    <location>
        <begin position="654"/>
        <end position="689"/>
    </location>
</feature>
<dbReference type="SUPFAM" id="SSF53067">
    <property type="entry name" value="Actin-like ATPase domain"/>
    <property type="match status" value="2"/>
</dbReference>
<sequence length="689" mass="78117">MSVVGFDFGNQNAFIAVARAGGIDVLINDYSLHATPACVSFGNKNRQMGVAARQGVSTNFKNTVMNFKHLLGRKFDDPVVQKYAEFIPAPLARGPNGDVVFDVNYLGERLQVTPQQITAAHLTKLKQITESQIGGTVSDVVISVPPAWSNDQRLALLEAGQIAGLNVLKVVNENTAVGIAYGIYKKGLLPGPEEKPRLVAFVDVGHSTVSASLMEFNERQVRVRASTYDDHVGGLHFDNVIREHFRNEFIQKYKIDAKTNPRAWQRLLDEAEKVKKQMSANSTAIPLNIECFMNDVDVSAKLSRAEFEQLADPLFQRIRNLLSALLQDSGIQNLQDIAEVELIGGSSRIPFVKQIVAHAFNREPKTTLNADDVVARGAAMQCAILSPTVKVTDFHVIDSVNYNITIDYLNKENQQVTQQIFKRNDDFPSFKSLPLHKVEPFTIAAQYENPQEIPYSEPKIGTWLVNGVTKPADADYRVVKVKLGVSLNGIFTVQKAMYEEKIEEEVEEPMDAQPPQETKEEEKKEQPEEPKPKQKRIRKVVHELPVEKIAGRNVDLTQYIEFEKRMQQNDLNEKLKADAKNAVEEYVYSMRDKLCEQLAEFVTEEESERFRGLLTETEDWLYGDGEEAERDLYEKKLAEIREVIEPPISKRQREKQDQEEIERNLREAEKEFQAEKLNEPRVEEPMDTK</sequence>
<dbReference type="GO" id="GO:0005524">
    <property type="term" value="F:ATP binding"/>
    <property type="evidence" value="ECO:0007669"/>
    <property type="project" value="UniProtKB-KW"/>
</dbReference>
<evidence type="ECO:0000256" key="4">
    <source>
        <dbReference type="SAM" id="MobiDB-lite"/>
    </source>
</evidence>
<evidence type="ECO:0000256" key="2">
    <source>
        <dbReference type="ARBA" id="ARBA00022741"/>
    </source>
</evidence>
<dbReference type="InterPro" id="IPR013126">
    <property type="entry name" value="Hsp_70_fam"/>
</dbReference>
<dbReference type="FunFam" id="3.30.420.40:FF:000171">
    <property type="entry name" value="Heat shock 70 kDa protein 4"/>
    <property type="match status" value="2"/>
</dbReference>
<dbReference type="OrthoDB" id="434160at2759"/>
<dbReference type="PANTHER" id="PTHR45639:SF4">
    <property type="entry name" value="HSC70CB, ISOFORM G"/>
    <property type="match status" value="1"/>
</dbReference>
<dbReference type="FunFam" id="3.90.640.10:FF:000004">
    <property type="entry name" value="Heat shock 70 kDa protein 4"/>
    <property type="match status" value="1"/>
</dbReference>
<dbReference type="GO" id="GO:0005634">
    <property type="term" value="C:nucleus"/>
    <property type="evidence" value="ECO:0007669"/>
    <property type="project" value="TreeGrafter"/>
</dbReference>
<dbReference type="SUPFAM" id="SSF100920">
    <property type="entry name" value="Heat shock protein 70kD (HSP70), peptide-binding domain"/>
    <property type="match status" value="1"/>
</dbReference>
<dbReference type="EMBL" id="CAJFCV020000001">
    <property type="protein sequence ID" value="CAG9088783.1"/>
    <property type="molecule type" value="Genomic_DNA"/>
</dbReference>
<dbReference type="InterPro" id="IPR018181">
    <property type="entry name" value="Heat_shock_70_CS"/>
</dbReference>
<comment type="caution">
    <text evidence="5">The sequence shown here is derived from an EMBL/GenBank/DDBJ whole genome shotgun (WGS) entry which is preliminary data.</text>
</comment>
<gene>
    <name evidence="5" type="ORF">BXYJ_LOCUS2527</name>
</gene>
<keyword evidence="3" id="KW-0067">ATP-binding</keyword>
<dbReference type="Gene3D" id="2.60.34.10">
    <property type="entry name" value="Substrate Binding Domain Of DNAk, Chain A, domain 1"/>
    <property type="match status" value="1"/>
</dbReference>
<dbReference type="Gene3D" id="3.30.30.30">
    <property type="match status" value="1"/>
</dbReference>
<name>A0A7I8XQG5_BURXY</name>
<dbReference type="InterPro" id="IPR029048">
    <property type="entry name" value="HSP70_C_sf"/>
</dbReference>
<dbReference type="AlphaFoldDB" id="A0A7I8XQG5"/>
<feature type="compositionally biased region" description="Basic and acidic residues" evidence="4">
    <location>
        <begin position="517"/>
        <end position="532"/>
    </location>
</feature>
<dbReference type="Gene3D" id="3.90.640.10">
    <property type="entry name" value="Actin, Chain A, domain 4"/>
    <property type="match status" value="1"/>
</dbReference>
<protein>
    <submittedName>
        <fullName evidence="5">(pine wood nematode) hypothetical protein</fullName>
    </submittedName>
</protein>
<dbReference type="PANTHER" id="PTHR45639">
    <property type="entry name" value="HSC70CB, ISOFORM G-RELATED"/>
    <property type="match status" value="1"/>
</dbReference>
<dbReference type="InterPro" id="IPR043129">
    <property type="entry name" value="ATPase_NBD"/>
</dbReference>
<reference evidence="5" key="1">
    <citation type="submission" date="2020-09" db="EMBL/GenBank/DDBJ databases">
        <authorList>
            <person name="Kikuchi T."/>
        </authorList>
    </citation>
    <scope>NUCLEOTIDE SEQUENCE</scope>
    <source>
        <strain evidence="5">Ka4C1</strain>
    </source>
</reference>
<organism evidence="5 6">
    <name type="scientific">Bursaphelenchus xylophilus</name>
    <name type="common">Pinewood nematode worm</name>
    <name type="synonym">Aphelenchoides xylophilus</name>
    <dbReference type="NCBI Taxonomy" id="6326"/>
    <lineage>
        <taxon>Eukaryota</taxon>
        <taxon>Metazoa</taxon>
        <taxon>Ecdysozoa</taxon>
        <taxon>Nematoda</taxon>
        <taxon>Chromadorea</taxon>
        <taxon>Rhabditida</taxon>
        <taxon>Tylenchina</taxon>
        <taxon>Tylenchomorpha</taxon>
        <taxon>Aphelenchoidea</taxon>
        <taxon>Aphelenchoididae</taxon>
        <taxon>Bursaphelenchus</taxon>
    </lineage>
</organism>
<keyword evidence="2" id="KW-0547">Nucleotide-binding</keyword>
<dbReference type="PROSITE" id="PS01036">
    <property type="entry name" value="HSP70_3"/>
    <property type="match status" value="1"/>
</dbReference>
<dbReference type="PROSITE" id="PS00329">
    <property type="entry name" value="HSP70_2"/>
    <property type="match status" value="1"/>
</dbReference>
<dbReference type="PRINTS" id="PR00301">
    <property type="entry name" value="HEATSHOCK70"/>
</dbReference>
<comment type="similarity">
    <text evidence="1">Belongs to the heat shock protein 70 family.</text>
</comment>
<keyword evidence="6" id="KW-1185">Reference proteome</keyword>
<dbReference type="GO" id="GO:0006950">
    <property type="term" value="P:response to stress"/>
    <property type="evidence" value="ECO:0007669"/>
    <property type="project" value="UniProtKB-ARBA"/>
</dbReference>
<dbReference type="Gene3D" id="3.30.420.40">
    <property type="match status" value="2"/>
</dbReference>
<proteinExistence type="inferred from homology"/>
<dbReference type="EMBL" id="CAJFDI010000001">
    <property type="protein sequence ID" value="CAD5211635.1"/>
    <property type="molecule type" value="Genomic_DNA"/>
</dbReference>
<dbReference type="SMR" id="A0A7I8XQG5"/>
<dbReference type="FunFam" id="3.30.30.30:FF:000002">
    <property type="entry name" value="Heat shock 70 kDa protein 4"/>
    <property type="match status" value="1"/>
</dbReference>